<evidence type="ECO:0000256" key="1">
    <source>
        <dbReference type="ARBA" id="ARBA00003732"/>
    </source>
</evidence>
<dbReference type="FunFam" id="1.20.5.4770:FF:000006">
    <property type="entry name" value="Zinc finger A20 and AN1 domain-containing stress-associated protein 1"/>
    <property type="match status" value="1"/>
</dbReference>
<dbReference type="InterPro" id="IPR002653">
    <property type="entry name" value="Znf_A20"/>
</dbReference>
<sequence>MNQGGMAQKIEKAETEFKAPETLTLCVNNCRVTGNPATKNMCQKCFNITTATTSSSSSSPSSTANVTSGGAVAGGASIMKFSTKPSSRSGTSRSIVGDLIRSCFCYNDDKQQPELLVGQLECGGLVDGGKESGESMF</sequence>
<protein>
    <recommendedName>
        <fullName evidence="6">A20-type domain-containing protein</fullName>
    </recommendedName>
</protein>
<dbReference type="AlphaFoldDB" id="A0AAV5LZ19"/>
<evidence type="ECO:0000313" key="7">
    <source>
        <dbReference type="EMBL" id="GKV41973.1"/>
    </source>
</evidence>
<evidence type="ECO:0000256" key="5">
    <source>
        <dbReference type="SAM" id="MobiDB-lite"/>
    </source>
</evidence>
<dbReference type="GO" id="GO:0003677">
    <property type="term" value="F:DNA binding"/>
    <property type="evidence" value="ECO:0007669"/>
    <property type="project" value="InterPro"/>
</dbReference>
<dbReference type="SUPFAM" id="SSF57716">
    <property type="entry name" value="Glucocorticoid receptor-like (DNA-binding domain)"/>
    <property type="match status" value="1"/>
</dbReference>
<dbReference type="GO" id="GO:0008270">
    <property type="term" value="F:zinc ion binding"/>
    <property type="evidence" value="ECO:0007669"/>
    <property type="project" value="UniProtKB-KW"/>
</dbReference>
<evidence type="ECO:0000313" key="8">
    <source>
        <dbReference type="Proteomes" id="UP001054252"/>
    </source>
</evidence>
<keyword evidence="3" id="KW-0863">Zinc-finger</keyword>
<keyword evidence="2" id="KW-0479">Metal-binding</keyword>
<accession>A0AAV5LZ19</accession>
<keyword evidence="8" id="KW-1185">Reference proteome</keyword>
<feature type="domain" description="A20-type" evidence="6">
    <location>
        <begin position="20"/>
        <end position="54"/>
    </location>
</feature>
<dbReference type="PROSITE" id="PS51036">
    <property type="entry name" value="ZF_A20"/>
    <property type="match status" value="1"/>
</dbReference>
<evidence type="ECO:0000256" key="3">
    <source>
        <dbReference type="ARBA" id="ARBA00022771"/>
    </source>
</evidence>
<organism evidence="7 8">
    <name type="scientific">Rubroshorea leprosula</name>
    <dbReference type="NCBI Taxonomy" id="152421"/>
    <lineage>
        <taxon>Eukaryota</taxon>
        <taxon>Viridiplantae</taxon>
        <taxon>Streptophyta</taxon>
        <taxon>Embryophyta</taxon>
        <taxon>Tracheophyta</taxon>
        <taxon>Spermatophyta</taxon>
        <taxon>Magnoliopsida</taxon>
        <taxon>eudicotyledons</taxon>
        <taxon>Gunneridae</taxon>
        <taxon>Pentapetalae</taxon>
        <taxon>rosids</taxon>
        <taxon>malvids</taxon>
        <taxon>Malvales</taxon>
        <taxon>Dipterocarpaceae</taxon>
        <taxon>Rubroshorea</taxon>
    </lineage>
</organism>
<evidence type="ECO:0000256" key="4">
    <source>
        <dbReference type="ARBA" id="ARBA00022833"/>
    </source>
</evidence>
<evidence type="ECO:0000256" key="2">
    <source>
        <dbReference type="ARBA" id="ARBA00022723"/>
    </source>
</evidence>
<name>A0AAV5LZ19_9ROSI</name>
<dbReference type="SMART" id="SM00259">
    <property type="entry name" value="ZnF_A20"/>
    <property type="match status" value="1"/>
</dbReference>
<comment type="caution">
    <text evidence="7">The sequence shown here is derived from an EMBL/GenBank/DDBJ whole genome shotgun (WGS) entry which is preliminary data.</text>
</comment>
<comment type="function">
    <text evidence="1">May be involved in environmental stress response.</text>
</comment>
<dbReference type="EMBL" id="BPVZ01000154">
    <property type="protein sequence ID" value="GKV41973.1"/>
    <property type="molecule type" value="Genomic_DNA"/>
</dbReference>
<evidence type="ECO:0000259" key="6">
    <source>
        <dbReference type="PROSITE" id="PS51036"/>
    </source>
</evidence>
<proteinExistence type="predicted"/>
<dbReference type="Gene3D" id="1.20.5.4770">
    <property type="match status" value="1"/>
</dbReference>
<keyword evidence="4" id="KW-0862">Zinc</keyword>
<dbReference type="Pfam" id="PF01754">
    <property type="entry name" value="zf-A20"/>
    <property type="match status" value="1"/>
</dbReference>
<dbReference type="Proteomes" id="UP001054252">
    <property type="component" value="Unassembled WGS sequence"/>
</dbReference>
<feature type="region of interest" description="Disordered" evidence="5">
    <location>
        <begin position="51"/>
        <end position="71"/>
    </location>
</feature>
<gene>
    <name evidence="7" type="ORF">SLEP1_g49436</name>
</gene>
<reference evidence="7 8" key="1">
    <citation type="journal article" date="2021" name="Commun. Biol.">
        <title>The genome of Shorea leprosula (Dipterocarpaceae) highlights the ecological relevance of drought in aseasonal tropical rainforests.</title>
        <authorList>
            <person name="Ng K.K.S."/>
            <person name="Kobayashi M.J."/>
            <person name="Fawcett J.A."/>
            <person name="Hatakeyama M."/>
            <person name="Paape T."/>
            <person name="Ng C.H."/>
            <person name="Ang C.C."/>
            <person name="Tnah L.H."/>
            <person name="Lee C.T."/>
            <person name="Nishiyama T."/>
            <person name="Sese J."/>
            <person name="O'Brien M.J."/>
            <person name="Copetti D."/>
            <person name="Mohd Noor M.I."/>
            <person name="Ong R.C."/>
            <person name="Putra M."/>
            <person name="Sireger I.Z."/>
            <person name="Indrioko S."/>
            <person name="Kosugi Y."/>
            <person name="Izuno A."/>
            <person name="Isagi Y."/>
            <person name="Lee S.L."/>
            <person name="Shimizu K.K."/>
        </authorList>
    </citation>
    <scope>NUCLEOTIDE SEQUENCE [LARGE SCALE GENOMIC DNA]</scope>
    <source>
        <strain evidence="7">214</strain>
    </source>
</reference>